<dbReference type="AlphaFoldDB" id="A0A8K0E0I2"/>
<proteinExistence type="predicted"/>
<protein>
    <submittedName>
        <fullName evidence="2">Uncharacterized protein</fullName>
    </submittedName>
</protein>
<keyword evidence="1" id="KW-0472">Membrane</keyword>
<dbReference type="Proteomes" id="UP000796880">
    <property type="component" value="Unassembled WGS sequence"/>
</dbReference>
<keyword evidence="1" id="KW-1133">Transmembrane helix</keyword>
<dbReference type="OrthoDB" id="445301at2759"/>
<dbReference type="GO" id="GO:0042765">
    <property type="term" value="C:GPI-anchor transamidase complex"/>
    <property type="evidence" value="ECO:0007669"/>
    <property type="project" value="InterPro"/>
</dbReference>
<keyword evidence="1" id="KW-0812">Transmembrane</keyword>
<dbReference type="GO" id="GO:0016255">
    <property type="term" value="P:attachment of GPI anchor to protein"/>
    <property type="evidence" value="ECO:0007669"/>
    <property type="project" value="TreeGrafter"/>
</dbReference>
<reference evidence="2" key="1">
    <citation type="submission" date="2020-03" db="EMBL/GenBank/DDBJ databases">
        <title>A high-quality chromosome-level genome assembly of a woody plant with both climbing and erect habits, Rhamnella rubrinervis.</title>
        <authorList>
            <person name="Lu Z."/>
            <person name="Yang Y."/>
            <person name="Zhu X."/>
            <person name="Sun Y."/>
        </authorList>
    </citation>
    <scope>NUCLEOTIDE SEQUENCE</scope>
    <source>
        <strain evidence="2">BYM</strain>
        <tissue evidence="2">Leaf</tissue>
    </source>
</reference>
<keyword evidence="3" id="KW-1185">Reference proteome</keyword>
<evidence type="ECO:0000313" key="2">
    <source>
        <dbReference type="EMBL" id="KAF3434617.1"/>
    </source>
</evidence>
<evidence type="ECO:0000256" key="1">
    <source>
        <dbReference type="SAM" id="Phobius"/>
    </source>
</evidence>
<dbReference type="InterPro" id="IPR007246">
    <property type="entry name" value="Gaa1"/>
</dbReference>
<dbReference type="PANTHER" id="PTHR13304:SF0">
    <property type="entry name" value="GLYCOSYLPHOSPHATIDYLINOSITOL ANCHOR ATTACHMENT 1 PROTEIN"/>
    <property type="match status" value="1"/>
</dbReference>
<dbReference type="EMBL" id="VOIH02000010">
    <property type="protein sequence ID" value="KAF3434617.1"/>
    <property type="molecule type" value="Genomic_DNA"/>
</dbReference>
<evidence type="ECO:0000313" key="3">
    <source>
        <dbReference type="Proteomes" id="UP000796880"/>
    </source>
</evidence>
<feature type="transmembrane region" description="Helical" evidence="1">
    <location>
        <begin position="20"/>
        <end position="43"/>
    </location>
</feature>
<comment type="caution">
    <text evidence="2">The sequence shown here is derived from an EMBL/GenBank/DDBJ whole genome shotgun (WGS) entry which is preliminary data.</text>
</comment>
<gene>
    <name evidence="2" type="ORF">FNV43_RR21702</name>
</gene>
<accession>A0A8K0E0I2</accession>
<organism evidence="2 3">
    <name type="scientific">Rhamnella rubrinervis</name>
    <dbReference type="NCBI Taxonomy" id="2594499"/>
    <lineage>
        <taxon>Eukaryota</taxon>
        <taxon>Viridiplantae</taxon>
        <taxon>Streptophyta</taxon>
        <taxon>Embryophyta</taxon>
        <taxon>Tracheophyta</taxon>
        <taxon>Spermatophyta</taxon>
        <taxon>Magnoliopsida</taxon>
        <taxon>eudicotyledons</taxon>
        <taxon>Gunneridae</taxon>
        <taxon>Pentapetalae</taxon>
        <taxon>rosids</taxon>
        <taxon>fabids</taxon>
        <taxon>Rosales</taxon>
        <taxon>Rhamnaceae</taxon>
        <taxon>rhamnoid group</taxon>
        <taxon>Rhamneae</taxon>
        <taxon>Rhamnella</taxon>
    </lineage>
</organism>
<sequence length="75" mass="8307">MAESETPETQQRPIVRLGLFLISHSLLFGFVCCTAGVVALLLLPVLAKNTYISENTLMSWFSESHALRSGRIRGK</sequence>
<name>A0A8K0E0I2_9ROSA</name>
<dbReference type="PANTHER" id="PTHR13304">
    <property type="entry name" value="GLYCOSYLPHOSPHATIDYLINOSITOL ANCHOR ATTACHMENT 1 PROTEIN"/>
    <property type="match status" value="1"/>
</dbReference>